<dbReference type="EMBL" id="MN044033">
    <property type="protein sequence ID" value="QDB71674.1"/>
    <property type="molecule type" value="Genomic_DNA"/>
</dbReference>
<dbReference type="Proteomes" id="UP000320940">
    <property type="component" value="Segment"/>
</dbReference>
<evidence type="ECO:0000313" key="1">
    <source>
        <dbReference type="EMBL" id="QDB71674.1"/>
    </source>
</evidence>
<proteinExistence type="predicted"/>
<accession>A0A4Y5TQL6</accession>
<keyword evidence="2" id="KW-1185">Reference proteome</keyword>
<name>A0A4Y5TQL6_9CAUD</name>
<reference evidence="2" key="1">
    <citation type="submission" date="2019-06" db="EMBL/GenBank/DDBJ databases">
        <title>Complete genome of the novel Klebsiella pneumoniae phage Marfa.</title>
        <authorList>
            <person name="Harb L."/>
            <person name="Boeckman J."/>
            <person name="Newkirk H."/>
            <person name="Liu M."/>
            <person name="Gill J."/>
            <person name="Ramsey J."/>
        </authorList>
    </citation>
    <scope>NUCLEOTIDE SEQUENCE [LARGE SCALE GENOMIC DNA]</scope>
</reference>
<gene>
    <name evidence="1" type="ORF">CPT_Marfa_019</name>
</gene>
<evidence type="ECO:0000313" key="2">
    <source>
        <dbReference type="Proteomes" id="UP000320940"/>
    </source>
</evidence>
<protein>
    <submittedName>
        <fullName evidence="1">Uncharacterized protein</fullName>
    </submittedName>
</protein>
<sequence>MTLAAVTPVVTQAQLVATKPNYQHAIYKSPLKKSDFGAWYRGIRAMIFLLKAGPAIMAANDKWFEENKMTEGAYCGRRKNL</sequence>
<organism evidence="1 2">
    <name type="scientific">Klebsiella phage Marfa</name>
    <dbReference type="NCBI Taxonomy" id="2587809"/>
    <lineage>
        <taxon>Viruses</taxon>
        <taxon>Duplodnaviria</taxon>
        <taxon>Heunggongvirae</taxon>
        <taxon>Uroviricota</taxon>
        <taxon>Caudoviricetes</taxon>
        <taxon>Marfavirus</taxon>
        <taxon>Marfavirus marfa</taxon>
    </lineage>
</organism>